<protein>
    <submittedName>
        <fullName evidence="2">Uncharacterized protein</fullName>
    </submittedName>
</protein>
<keyword evidence="1" id="KW-1133">Transmembrane helix</keyword>
<name>A0A4C1UZG0_EUMVA</name>
<feature type="transmembrane region" description="Helical" evidence="1">
    <location>
        <begin position="173"/>
        <end position="193"/>
    </location>
</feature>
<comment type="caution">
    <text evidence="2">The sequence shown here is derived from an EMBL/GenBank/DDBJ whole genome shotgun (WGS) entry which is preliminary data.</text>
</comment>
<accession>A0A4C1UZG0</accession>
<evidence type="ECO:0000256" key="1">
    <source>
        <dbReference type="SAM" id="Phobius"/>
    </source>
</evidence>
<organism evidence="2 3">
    <name type="scientific">Eumeta variegata</name>
    <name type="common">Bagworm moth</name>
    <name type="synonym">Eumeta japonica</name>
    <dbReference type="NCBI Taxonomy" id="151549"/>
    <lineage>
        <taxon>Eukaryota</taxon>
        <taxon>Metazoa</taxon>
        <taxon>Ecdysozoa</taxon>
        <taxon>Arthropoda</taxon>
        <taxon>Hexapoda</taxon>
        <taxon>Insecta</taxon>
        <taxon>Pterygota</taxon>
        <taxon>Neoptera</taxon>
        <taxon>Endopterygota</taxon>
        <taxon>Lepidoptera</taxon>
        <taxon>Glossata</taxon>
        <taxon>Ditrysia</taxon>
        <taxon>Tineoidea</taxon>
        <taxon>Psychidae</taxon>
        <taxon>Oiketicinae</taxon>
        <taxon>Eumeta</taxon>
    </lineage>
</organism>
<reference evidence="2 3" key="1">
    <citation type="journal article" date="2019" name="Commun. Biol.">
        <title>The bagworm genome reveals a unique fibroin gene that provides high tensile strength.</title>
        <authorList>
            <person name="Kono N."/>
            <person name="Nakamura H."/>
            <person name="Ohtoshi R."/>
            <person name="Tomita M."/>
            <person name="Numata K."/>
            <person name="Arakawa K."/>
        </authorList>
    </citation>
    <scope>NUCLEOTIDE SEQUENCE [LARGE SCALE GENOMIC DNA]</scope>
</reference>
<proteinExistence type="predicted"/>
<dbReference type="Proteomes" id="UP000299102">
    <property type="component" value="Unassembled WGS sequence"/>
</dbReference>
<evidence type="ECO:0000313" key="2">
    <source>
        <dbReference type="EMBL" id="GBP31845.1"/>
    </source>
</evidence>
<sequence>MATPCARRGFKTVESRRLTAGGKRNGSTKYDVTKSSIRVNSRSCISSSSSDSEYRPENDSAENSFLYVIPEIRPRSRSREVRVRVGNPSTPFLLYIAVHNDDFTSTSNGLTPGALTAHRCHPQIPTREEIFILHKDFPYGIGYCNAACTGSYYMTYPNDYPLFKELYRNTPSAVLFGSIPPMGLTVACLPYFISLFRYLVYYTA</sequence>
<dbReference type="EMBL" id="BGZK01000252">
    <property type="protein sequence ID" value="GBP31845.1"/>
    <property type="molecule type" value="Genomic_DNA"/>
</dbReference>
<keyword evidence="1" id="KW-0472">Membrane</keyword>
<keyword evidence="3" id="KW-1185">Reference proteome</keyword>
<gene>
    <name evidence="2" type="ORF">EVAR_16619_1</name>
</gene>
<dbReference type="AlphaFoldDB" id="A0A4C1UZG0"/>
<keyword evidence="1" id="KW-0812">Transmembrane</keyword>
<evidence type="ECO:0000313" key="3">
    <source>
        <dbReference type="Proteomes" id="UP000299102"/>
    </source>
</evidence>